<name>A0A412YSF2_9BACT</name>
<accession>A0A412YSF2</accession>
<gene>
    <name evidence="2" type="ORF">DWW04_22645</name>
</gene>
<comment type="caution">
    <text evidence="2">The sequence shown here is derived from an EMBL/GenBank/DDBJ whole genome shotgun (WGS) entry which is preliminary data.</text>
</comment>
<keyword evidence="1" id="KW-1133">Transmembrane helix</keyword>
<organism evidence="2 3">
    <name type="scientific">Phocaeicola dorei</name>
    <dbReference type="NCBI Taxonomy" id="357276"/>
    <lineage>
        <taxon>Bacteria</taxon>
        <taxon>Pseudomonadati</taxon>
        <taxon>Bacteroidota</taxon>
        <taxon>Bacteroidia</taxon>
        <taxon>Bacteroidales</taxon>
        <taxon>Bacteroidaceae</taxon>
        <taxon>Phocaeicola</taxon>
    </lineage>
</organism>
<reference evidence="2 3" key="1">
    <citation type="submission" date="2018-08" db="EMBL/GenBank/DDBJ databases">
        <title>A genome reference for cultivated species of the human gut microbiota.</title>
        <authorList>
            <person name="Zou Y."/>
            <person name="Xue W."/>
            <person name="Luo G."/>
        </authorList>
    </citation>
    <scope>NUCLEOTIDE SEQUENCE [LARGE SCALE GENOMIC DNA]</scope>
    <source>
        <strain evidence="2 3">AF14-1AC</strain>
    </source>
</reference>
<evidence type="ECO:0000256" key="1">
    <source>
        <dbReference type="SAM" id="Phobius"/>
    </source>
</evidence>
<keyword evidence="1" id="KW-0472">Membrane</keyword>
<feature type="transmembrane region" description="Helical" evidence="1">
    <location>
        <begin position="54"/>
        <end position="73"/>
    </location>
</feature>
<protein>
    <submittedName>
        <fullName evidence="2">Uncharacterized protein</fullName>
    </submittedName>
</protein>
<evidence type="ECO:0000313" key="2">
    <source>
        <dbReference type="EMBL" id="RGV68075.1"/>
    </source>
</evidence>
<keyword evidence="1" id="KW-0812">Transmembrane</keyword>
<evidence type="ECO:0000313" key="3">
    <source>
        <dbReference type="Proteomes" id="UP000283678"/>
    </source>
</evidence>
<dbReference type="AlphaFoldDB" id="A0A412YSF2"/>
<dbReference type="RefSeq" id="WP_009036683.1">
    <property type="nucleotide sequence ID" value="NZ_JAQPZB010000041.1"/>
</dbReference>
<dbReference type="Proteomes" id="UP000283678">
    <property type="component" value="Unassembled WGS sequence"/>
</dbReference>
<dbReference type="EMBL" id="QRZL01000044">
    <property type="protein sequence ID" value="RGV68075.1"/>
    <property type="molecule type" value="Genomic_DNA"/>
</dbReference>
<proteinExistence type="predicted"/>
<sequence length="206" mass="23895">MSKKNKIRRLSDVIVDIRKEINNNESQENKDAVRVLLDEANQIIDENKKADKGIGYAMLLMFGVIIYFGVSLYQADNQISLLNDDIVEKRNTINNLQWSDSLFTKFMDLSYDSINGNRTIYYKSINGNPLTYSDLMKENDSLKNVNRHNELKLSLARRNYDISFKETDSYITIMAPKLDSALLLLPHYKNKIQYDANKKTWSVILP</sequence>